<reference evidence="2" key="1">
    <citation type="journal article" date="2023" name="Insect Mol. Biol.">
        <title>Genome sequencing provides insights into the evolution of gene families encoding plant cell wall-degrading enzymes in longhorned beetles.</title>
        <authorList>
            <person name="Shin N.R."/>
            <person name="Okamura Y."/>
            <person name="Kirsch R."/>
            <person name="Pauchet Y."/>
        </authorList>
    </citation>
    <scope>NUCLEOTIDE SEQUENCE</scope>
    <source>
        <strain evidence="2">MMC_N1</strain>
    </source>
</reference>
<gene>
    <name evidence="2" type="ORF">NQ317_001538</name>
</gene>
<name>A0ABQ9JNX6_9CUCU</name>
<protein>
    <recommendedName>
        <fullName evidence="1">Double jelly roll-like domain-containing protein</fullName>
    </recommendedName>
</protein>
<feature type="domain" description="Double jelly roll-like" evidence="1">
    <location>
        <begin position="74"/>
        <end position="160"/>
    </location>
</feature>
<accession>A0ABQ9JNX6</accession>
<evidence type="ECO:0000259" key="1">
    <source>
        <dbReference type="Pfam" id="PF21738"/>
    </source>
</evidence>
<dbReference type="Pfam" id="PF21738">
    <property type="entry name" value="DJR-like_dom"/>
    <property type="match status" value="1"/>
</dbReference>
<dbReference type="PANTHER" id="PTHR36159:SF1">
    <property type="entry name" value="RETROVIRUS-RELATED POL POLYPROTEIN FROM TRANSPOSON 412-LIKE PROTEIN"/>
    <property type="match status" value="1"/>
</dbReference>
<dbReference type="InterPro" id="IPR049512">
    <property type="entry name" value="DJR-like_dom"/>
</dbReference>
<sequence length="161" mass="18423">MSQFLNVSEAPRFDEAITKIVYHTYSPFVETYNPNDTIRICIHGENSALLPSQSFIYIEGTLRNEQGVPDPDVFLSNNCVAFMFYEIRYELNGVDIDYSRNVGITTSIKNYISLTPNESLSNINAGWSLKNNMTLNVFNGHFNFCVPLHMLLGFAEDYQKR</sequence>
<proteinExistence type="predicted"/>
<organism evidence="2 3">
    <name type="scientific">Molorchus minor</name>
    <dbReference type="NCBI Taxonomy" id="1323400"/>
    <lineage>
        <taxon>Eukaryota</taxon>
        <taxon>Metazoa</taxon>
        <taxon>Ecdysozoa</taxon>
        <taxon>Arthropoda</taxon>
        <taxon>Hexapoda</taxon>
        <taxon>Insecta</taxon>
        <taxon>Pterygota</taxon>
        <taxon>Neoptera</taxon>
        <taxon>Endopterygota</taxon>
        <taxon>Coleoptera</taxon>
        <taxon>Polyphaga</taxon>
        <taxon>Cucujiformia</taxon>
        <taxon>Chrysomeloidea</taxon>
        <taxon>Cerambycidae</taxon>
        <taxon>Lamiinae</taxon>
        <taxon>Monochamini</taxon>
        <taxon>Molorchus</taxon>
    </lineage>
</organism>
<evidence type="ECO:0000313" key="3">
    <source>
        <dbReference type="Proteomes" id="UP001162164"/>
    </source>
</evidence>
<keyword evidence="3" id="KW-1185">Reference proteome</keyword>
<evidence type="ECO:0000313" key="2">
    <source>
        <dbReference type="EMBL" id="KAJ8979953.1"/>
    </source>
</evidence>
<comment type="caution">
    <text evidence="2">The sequence shown here is derived from an EMBL/GenBank/DDBJ whole genome shotgun (WGS) entry which is preliminary data.</text>
</comment>
<dbReference type="PANTHER" id="PTHR36159">
    <property type="entry name" value="PROTEIN CBG23766"/>
    <property type="match status" value="1"/>
</dbReference>
<dbReference type="Proteomes" id="UP001162164">
    <property type="component" value="Unassembled WGS sequence"/>
</dbReference>
<dbReference type="EMBL" id="JAPWTJ010000300">
    <property type="protein sequence ID" value="KAJ8979953.1"/>
    <property type="molecule type" value="Genomic_DNA"/>
</dbReference>